<accession>A0A7W9FHC0</accession>
<reference evidence="1 2" key="1">
    <citation type="submission" date="2020-08" db="EMBL/GenBank/DDBJ databases">
        <title>Genomic Encyclopedia of Type Strains, Phase IV (KMG-IV): sequencing the most valuable type-strain genomes for metagenomic binning, comparative biology and taxonomic classification.</title>
        <authorList>
            <person name="Goeker M."/>
        </authorList>
    </citation>
    <scope>NUCLEOTIDE SEQUENCE [LARGE SCALE GENOMIC DNA]</scope>
    <source>
        <strain evidence="1 2">DSM 4737</strain>
    </source>
</reference>
<gene>
    <name evidence="1" type="ORF">GGR13_003166</name>
</gene>
<organism evidence="1 2">
    <name type="scientific">Brevundimonas variabilis</name>
    <dbReference type="NCBI Taxonomy" id="74312"/>
    <lineage>
        <taxon>Bacteria</taxon>
        <taxon>Pseudomonadati</taxon>
        <taxon>Pseudomonadota</taxon>
        <taxon>Alphaproteobacteria</taxon>
        <taxon>Caulobacterales</taxon>
        <taxon>Caulobacteraceae</taxon>
        <taxon>Brevundimonas</taxon>
    </lineage>
</organism>
<evidence type="ECO:0000313" key="1">
    <source>
        <dbReference type="EMBL" id="MBB5747538.1"/>
    </source>
</evidence>
<sequence length="83" mass="9229">MSDSFPDRLCVNPASPYYDADLLAKGIGIRFKGEEKTNVEEYCISEGWVRLAVGKAVDRKGNALTIKLQGPVEPFFQHEEDPA</sequence>
<dbReference type="Pfam" id="PF11730">
    <property type="entry name" value="DUF3297"/>
    <property type="match status" value="1"/>
</dbReference>
<proteinExistence type="predicted"/>
<evidence type="ECO:0000313" key="2">
    <source>
        <dbReference type="Proteomes" id="UP000545037"/>
    </source>
</evidence>
<dbReference type="Proteomes" id="UP000545037">
    <property type="component" value="Unassembled WGS sequence"/>
</dbReference>
<protein>
    <recommendedName>
        <fullName evidence="3">Glutathione peroxidase</fullName>
    </recommendedName>
</protein>
<keyword evidence="2" id="KW-1185">Reference proteome</keyword>
<dbReference type="EMBL" id="JACHOR010000006">
    <property type="protein sequence ID" value="MBB5747538.1"/>
    <property type="molecule type" value="Genomic_DNA"/>
</dbReference>
<name>A0A7W9FHC0_9CAUL</name>
<dbReference type="RefSeq" id="WP_183214529.1">
    <property type="nucleotide sequence ID" value="NZ_JACHOR010000006.1"/>
</dbReference>
<dbReference type="InterPro" id="IPR021724">
    <property type="entry name" value="DUF3297"/>
</dbReference>
<evidence type="ECO:0008006" key="3">
    <source>
        <dbReference type="Google" id="ProtNLM"/>
    </source>
</evidence>
<comment type="caution">
    <text evidence="1">The sequence shown here is derived from an EMBL/GenBank/DDBJ whole genome shotgun (WGS) entry which is preliminary data.</text>
</comment>
<dbReference type="AlphaFoldDB" id="A0A7W9FHC0"/>